<organism evidence="8 9">
    <name type="scientific">Pseudaminobacter soli</name>
    <name type="common">ex Zhang et al. 2022</name>
    <dbReference type="NCBI Taxonomy" id="2831468"/>
    <lineage>
        <taxon>Bacteria</taxon>
        <taxon>Pseudomonadati</taxon>
        <taxon>Pseudomonadota</taxon>
        <taxon>Alphaproteobacteria</taxon>
        <taxon>Hyphomicrobiales</taxon>
        <taxon>Phyllobacteriaceae</taxon>
        <taxon>Pseudaminobacter</taxon>
    </lineage>
</organism>
<evidence type="ECO:0000256" key="3">
    <source>
        <dbReference type="ARBA" id="ARBA00022723"/>
    </source>
</evidence>
<dbReference type="PRINTS" id="PR00608">
    <property type="entry name" value="CYTCHROMECII"/>
</dbReference>
<dbReference type="InterPro" id="IPR012127">
    <property type="entry name" value="Cyt_c_prime"/>
</dbReference>
<feature type="binding site" description="axial binding residue" evidence="6">
    <location>
        <position position="136"/>
    </location>
    <ligand>
        <name>heme c</name>
        <dbReference type="ChEBI" id="CHEBI:61717"/>
    </ligand>
    <ligandPart>
        <name>Fe</name>
        <dbReference type="ChEBI" id="CHEBI:18248"/>
    </ligandPart>
</feature>
<comment type="PTM">
    <text evidence="7">Binds 1 heme group per subunit.</text>
</comment>
<feature type="binding site" description="covalent" evidence="7">
    <location>
        <position position="135"/>
    </location>
    <ligand>
        <name>heme c</name>
        <dbReference type="ChEBI" id="CHEBI:61717"/>
    </ligand>
</feature>
<dbReference type="InterPro" id="IPR015984">
    <property type="entry name" value="Cyt_c_prime_subgr"/>
</dbReference>
<keyword evidence="5 6" id="KW-0408">Iron</keyword>
<evidence type="ECO:0000256" key="4">
    <source>
        <dbReference type="ARBA" id="ARBA00022982"/>
    </source>
</evidence>
<dbReference type="Gene3D" id="1.20.120.10">
    <property type="entry name" value="Cytochrome c/b562"/>
    <property type="match status" value="1"/>
</dbReference>
<dbReference type="GO" id="GO:0005506">
    <property type="term" value="F:iron ion binding"/>
    <property type="evidence" value="ECO:0007669"/>
    <property type="project" value="InterPro"/>
</dbReference>
<keyword evidence="9" id="KW-1185">Reference proteome</keyword>
<dbReference type="GO" id="GO:0020037">
    <property type="term" value="F:heme binding"/>
    <property type="evidence" value="ECO:0007669"/>
    <property type="project" value="InterPro"/>
</dbReference>
<evidence type="ECO:0000256" key="6">
    <source>
        <dbReference type="PIRSR" id="PIRSR000027-1"/>
    </source>
</evidence>
<feature type="binding site" description="covalent" evidence="7">
    <location>
        <position position="132"/>
    </location>
    <ligand>
        <name>heme c</name>
        <dbReference type="ChEBI" id="CHEBI:61717"/>
    </ligand>
</feature>
<keyword evidence="1" id="KW-0813">Transport</keyword>
<accession>A0A942E6T0</accession>
<dbReference type="PIRSF" id="PIRSF000027">
    <property type="entry name" value="Cytc_c_prime"/>
    <property type="match status" value="1"/>
</dbReference>
<evidence type="ECO:0000256" key="7">
    <source>
        <dbReference type="PIRSR" id="PIRSR000027-2"/>
    </source>
</evidence>
<dbReference type="EMBL" id="JAGWCR010000017">
    <property type="protein sequence ID" value="MBS3651971.1"/>
    <property type="molecule type" value="Genomic_DNA"/>
</dbReference>
<proteinExistence type="predicted"/>
<dbReference type="PROSITE" id="PS51009">
    <property type="entry name" value="CYTCII"/>
    <property type="match status" value="1"/>
</dbReference>
<comment type="caution">
    <text evidence="8">The sequence shown here is derived from an EMBL/GenBank/DDBJ whole genome shotgun (WGS) entry which is preliminary data.</text>
</comment>
<sequence length="144" mass="15447">MAIPLAIFLGEAAIGHEGATGIIAARMTVMAEMAKSMKAIGESLDGRREFNAGAALAAARALHQNCHIASEQFPTGTSDHHSRASPAVWENRDGFDAEMTRFDAAVKSLIVAAETGDAESMRAPFREVGRSCSSCHERFRLSER</sequence>
<gene>
    <name evidence="8" type="ORF">KEU06_25530</name>
</gene>
<dbReference type="GO" id="GO:0022900">
    <property type="term" value="P:electron transport chain"/>
    <property type="evidence" value="ECO:0007669"/>
    <property type="project" value="InterPro"/>
</dbReference>
<evidence type="ECO:0000313" key="8">
    <source>
        <dbReference type="EMBL" id="MBS3651971.1"/>
    </source>
</evidence>
<dbReference type="GO" id="GO:0042597">
    <property type="term" value="C:periplasmic space"/>
    <property type="evidence" value="ECO:0007669"/>
    <property type="project" value="InterPro"/>
</dbReference>
<dbReference type="AlphaFoldDB" id="A0A942E6T0"/>
<evidence type="ECO:0000256" key="5">
    <source>
        <dbReference type="ARBA" id="ARBA00023004"/>
    </source>
</evidence>
<dbReference type="Pfam" id="PF01322">
    <property type="entry name" value="Cytochrom_C_2"/>
    <property type="match status" value="1"/>
</dbReference>
<dbReference type="InterPro" id="IPR010980">
    <property type="entry name" value="Cyt_c/b562"/>
</dbReference>
<dbReference type="GO" id="GO:0009055">
    <property type="term" value="F:electron transfer activity"/>
    <property type="evidence" value="ECO:0007669"/>
    <property type="project" value="InterPro"/>
</dbReference>
<keyword evidence="2 7" id="KW-0349">Heme</keyword>
<dbReference type="InterPro" id="IPR002321">
    <property type="entry name" value="Cyt_c_II"/>
</dbReference>
<dbReference type="Proteomes" id="UP000680348">
    <property type="component" value="Unassembled WGS sequence"/>
</dbReference>
<keyword evidence="4" id="KW-0249">Electron transport</keyword>
<reference evidence="8" key="1">
    <citation type="submission" date="2021-04" db="EMBL/GenBank/DDBJ databases">
        <title>Pseudaminobacter soli sp. nov., isolated from paddy soil contaminated by heavy metals.</title>
        <authorList>
            <person name="Zhang K."/>
        </authorList>
    </citation>
    <scope>NUCLEOTIDE SEQUENCE</scope>
    <source>
        <strain evidence="8">19-2017</strain>
    </source>
</reference>
<evidence type="ECO:0000313" key="9">
    <source>
        <dbReference type="Proteomes" id="UP000680348"/>
    </source>
</evidence>
<name>A0A942E6T0_9HYPH</name>
<evidence type="ECO:0000256" key="1">
    <source>
        <dbReference type="ARBA" id="ARBA00022448"/>
    </source>
</evidence>
<evidence type="ECO:0000256" key="2">
    <source>
        <dbReference type="ARBA" id="ARBA00022617"/>
    </source>
</evidence>
<keyword evidence="3 6" id="KW-0479">Metal-binding</keyword>
<protein>
    <submittedName>
        <fullName evidence="8">Cytochrome c</fullName>
    </submittedName>
</protein>
<dbReference type="SUPFAM" id="SSF47175">
    <property type="entry name" value="Cytochromes"/>
    <property type="match status" value="1"/>
</dbReference>